<feature type="domain" description="Tryptophan synthase beta chain-like PALP" evidence="3">
    <location>
        <begin position="30"/>
        <end position="319"/>
    </location>
</feature>
<gene>
    <name evidence="4" type="ORF">FCN80_17760</name>
</gene>
<dbReference type="SUPFAM" id="SSF53686">
    <property type="entry name" value="Tryptophan synthase beta subunit-like PLP-dependent enzymes"/>
    <property type="match status" value="1"/>
</dbReference>
<dbReference type="EMBL" id="SZPQ01000028">
    <property type="protein sequence ID" value="TKI04470.1"/>
    <property type="molecule type" value="Genomic_DNA"/>
</dbReference>
<protein>
    <submittedName>
        <fullName evidence="4">Pyridoxal-phosphate dependent enzyme</fullName>
    </submittedName>
</protein>
<accession>A0ABY2SHN4</accession>
<dbReference type="Gene3D" id="3.40.50.1100">
    <property type="match status" value="2"/>
</dbReference>
<reference evidence="4 5" key="1">
    <citation type="submission" date="2019-04" db="EMBL/GenBank/DDBJ databases">
        <authorList>
            <person name="Li M."/>
            <person name="Gao C."/>
        </authorList>
    </citation>
    <scope>NUCLEOTIDE SEQUENCE [LARGE SCALE GENOMIC DNA]</scope>
    <source>
        <strain evidence="4 5">BGMRC 2031</strain>
    </source>
</reference>
<dbReference type="InterPro" id="IPR036052">
    <property type="entry name" value="TrpB-like_PALP_sf"/>
</dbReference>
<keyword evidence="5" id="KW-1185">Reference proteome</keyword>
<evidence type="ECO:0000313" key="5">
    <source>
        <dbReference type="Proteomes" id="UP000305202"/>
    </source>
</evidence>
<dbReference type="InterPro" id="IPR050214">
    <property type="entry name" value="Cys_Synth/Cystath_Beta-Synth"/>
</dbReference>
<proteinExistence type="predicted"/>
<comment type="caution">
    <text evidence="4">The sequence shown here is derived from an EMBL/GenBank/DDBJ whole genome shotgun (WGS) entry which is preliminary data.</text>
</comment>
<dbReference type="Pfam" id="PF00291">
    <property type="entry name" value="PALP"/>
    <property type="match status" value="1"/>
</dbReference>
<name>A0ABY2SHN4_9HYPH</name>
<dbReference type="Proteomes" id="UP000305202">
    <property type="component" value="Unassembled WGS sequence"/>
</dbReference>
<comment type="cofactor">
    <cofactor evidence="1">
        <name>pyridoxal 5'-phosphate</name>
        <dbReference type="ChEBI" id="CHEBI:597326"/>
    </cofactor>
</comment>
<sequence>MNFDVFNAQDGVPDPSRALAMFPRLVSFYDGLGNTPLEAVPGPADGARIMAKMEFNNPFGSVKDRTAFGIFCDAVNRHDFHRQPLKLLDASGGNMGRALAKICQLCEIPVHLVIPDSSPDTLIAMLRDAGAELTLVDRRYFLLGMIARAQEIKQQNPEWTLLSQHLNLANVAVHQYQTGREIICQLGDNKADGWVAAVGTGGTLSGVFAALSAENPALRVQGTTPKEMPYATLSPPDGRDKFAGAGGMGFGFRQPFIDRMNRKNIPFCHVSWQESLSGMYEFYRLTGVRIGASAAANWKSAYQLAQTMDPDHVVVTLFADAGSDSDREKGKAFFSQLEPVHT</sequence>
<evidence type="ECO:0000256" key="1">
    <source>
        <dbReference type="ARBA" id="ARBA00001933"/>
    </source>
</evidence>
<evidence type="ECO:0000256" key="2">
    <source>
        <dbReference type="ARBA" id="ARBA00022898"/>
    </source>
</evidence>
<organism evidence="4 5">
    <name type="scientific">Martelella alba</name>
    <dbReference type="NCBI Taxonomy" id="2590451"/>
    <lineage>
        <taxon>Bacteria</taxon>
        <taxon>Pseudomonadati</taxon>
        <taxon>Pseudomonadota</taxon>
        <taxon>Alphaproteobacteria</taxon>
        <taxon>Hyphomicrobiales</taxon>
        <taxon>Aurantimonadaceae</taxon>
        <taxon>Martelella</taxon>
    </lineage>
</organism>
<dbReference type="InterPro" id="IPR001926">
    <property type="entry name" value="TrpB-like_PALP"/>
</dbReference>
<dbReference type="PANTHER" id="PTHR10314">
    <property type="entry name" value="CYSTATHIONINE BETA-SYNTHASE"/>
    <property type="match status" value="1"/>
</dbReference>
<evidence type="ECO:0000259" key="3">
    <source>
        <dbReference type="Pfam" id="PF00291"/>
    </source>
</evidence>
<evidence type="ECO:0000313" key="4">
    <source>
        <dbReference type="EMBL" id="TKI04470.1"/>
    </source>
</evidence>
<keyword evidence="2" id="KW-0663">Pyridoxal phosphate</keyword>
<dbReference type="RefSeq" id="WP_136991510.1">
    <property type="nucleotide sequence ID" value="NZ_SZPQ01000028.1"/>
</dbReference>